<reference evidence="1 2" key="1">
    <citation type="submission" date="2017-05" db="EMBL/GenBank/DDBJ databases">
        <authorList>
            <person name="Varghese N."/>
            <person name="Submissions S."/>
        </authorList>
    </citation>
    <scope>NUCLEOTIDE SEQUENCE [LARGE SCALE GENOMIC DNA]</scope>
    <source>
        <strain evidence="1 2">DSM 26001</strain>
    </source>
</reference>
<sequence>MQAAALKPEFISNYQGVSDYRIRGLPGRVSWRGLNKEHQAFYRSQDDPQLLGTVVNGIEPVSAEVLAFFQRKQDELFDLMQDADLFYLDSLTTAKWYPHLGWIRCEPTATPLAAS</sequence>
<accession>A0ABY1QL73</accession>
<gene>
    <name evidence="1" type="ORF">SAMN06295970_11819</name>
</gene>
<evidence type="ECO:0000313" key="1">
    <source>
        <dbReference type="EMBL" id="SMP72410.1"/>
    </source>
</evidence>
<proteinExistence type="predicted"/>
<protein>
    <submittedName>
        <fullName evidence="1">Uncharacterized protein</fullName>
    </submittedName>
</protein>
<evidence type="ECO:0000313" key="2">
    <source>
        <dbReference type="Proteomes" id="UP001158049"/>
    </source>
</evidence>
<organism evidence="1 2">
    <name type="scientific">Noviherbaspirillum suwonense</name>
    <dbReference type="NCBI Taxonomy" id="1224511"/>
    <lineage>
        <taxon>Bacteria</taxon>
        <taxon>Pseudomonadati</taxon>
        <taxon>Pseudomonadota</taxon>
        <taxon>Betaproteobacteria</taxon>
        <taxon>Burkholderiales</taxon>
        <taxon>Oxalobacteraceae</taxon>
        <taxon>Noviherbaspirillum</taxon>
    </lineage>
</organism>
<comment type="caution">
    <text evidence="1">The sequence shown here is derived from an EMBL/GenBank/DDBJ whole genome shotgun (WGS) entry which is preliminary data.</text>
</comment>
<dbReference type="RefSeq" id="WP_283444073.1">
    <property type="nucleotide sequence ID" value="NZ_FXUL01000018.1"/>
</dbReference>
<dbReference type="EMBL" id="FXUL01000018">
    <property type="protein sequence ID" value="SMP72410.1"/>
    <property type="molecule type" value="Genomic_DNA"/>
</dbReference>
<name>A0ABY1QL73_9BURK</name>
<dbReference type="Proteomes" id="UP001158049">
    <property type="component" value="Unassembled WGS sequence"/>
</dbReference>
<keyword evidence="2" id="KW-1185">Reference proteome</keyword>